<proteinExistence type="predicted"/>
<sequence length="255" mass="28162">MLISIKSIKWLPAAIVLLSVVAMLWHGPVLQLPHYHEFADQRVWLGIPHAADVLSNLGFALVAALAGDQLFVRRRYARSAAALPAFSLLCLIVFLTAVVSAYYHLAPDDARLFWDRMAIALASACLICGVRADAKPGMTPHRALLELMLGLTLAVASVLWWRHSADLRPYLLLQLWTVLLVIVWQGIWQADHRIRRWFNAAIACYLLSKLAEMADHTILSLSACVSGHSLKHLIAAGAAACIFYGLRQACANPVR</sequence>
<reference evidence="2" key="1">
    <citation type="submission" date="2020-08" db="EMBL/GenBank/DDBJ databases">
        <title>Novel species isolated from subtropical streams in China.</title>
        <authorList>
            <person name="Lu H."/>
        </authorList>
    </citation>
    <scope>NUCLEOTIDE SEQUENCE</scope>
    <source>
        <strain evidence="2">CY7W</strain>
    </source>
</reference>
<feature type="transmembrane region" description="Helical" evidence="1">
    <location>
        <begin position="7"/>
        <end position="27"/>
    </location>
</feature>
<dbReference type="PANTHER" id="PTHR34368">
    <property type="entry name" value="OS01G0962200 PROTEIN"/>
    <property type="match status" value="1"/>
</dbReference>
<organism evidence="2 3">
    <name type="scientific">Undibacterium rugosum</name>
    <dbReference type="NCBI Taxonomy" id="2762291"/>
    <lineage>
        <taxon>Bacteria</taxon>
        <taxon>Pseudomonadati</taxon>
        <taxon>Pseudomonadota</taxon>
        <taxon>Betaproteobacteria</taxon>
        <taxon>Burkholderiales</taxon>
        <taxon>Oxalobacteraceae</taxon>
        <taxon>Undibacterium</taxon>
    </lineage>
</organism>
<evidence type="ECO:0000256" key="1">
    <source>
        <dbReference type="SAM" id="Phobius"/>
    </source>
</evidence>
<feature type="transmembrane region" description="Helical" evidence="1">
    <location>
        <begin position="47"/>
        <end position="67"/>
    </location>
</feature>
<evidence type="ECO:0008006" key="4">
    <source>
        <dbReference type="Google" id="ProtNLM"/>
    </source>
</evidence>
<protein>
    <recommendedName>
        <fullName evidence="4">Ceramidase</fullName>
    </recommendedName>
</protein>
<dbReference type="PANTHER" id="PTHR34368:SF1">
    <property type="entry name" value="OS01G0962200 PROTEIN"/>
    <property type="match status" value="1"/>
</dbReference>
<keyword evidence="1" id="KW-0812">Transmembrane</keyword>
<feature type="transmembrane region" description="Helical" evidence="1">
    <location>
        <begin position="79"/>
        <end position="105"/>
    </location>
</feature>
<feature type="transmembrane region" description="Helical" evidence="1">
    <location>
        <begin position="167"/>
        <end position="188"/>
    </location>
</feature>
<gene>
    <name evidence="2" type="ORF">H8K47_09105</name>
</gene>
<dbReference type="Proteomes" id="UP000612361">
    <property type="component" value="Unassembled WGS sequence"/>
</dbReference>
<name>A0A923I8I1_9BURK</name>
<keyword evidence="1" id="KW-1133">Transmembrane helix</keyword>
<evidence type="ECO:0000313" key="3">
    <source>
        <dbReference type="Proteomes" id="UP000612361"/>
    </source>
</evidence>
<dbReference type="AlphaFoldDB" id="A0A923I8I1"/>
<keyword evidence="3" id="KW-1185">Reference proteome</keyword>
<comment type="caution">
    <text evidence="2">The sequence shown here is derived from an EMBL/GenBank/DDBJ whole genome shotgun (WGS) entry which is preliminary data.</text>
</comment>
<accession>A0A923I8I1</accession>
<feature type="transmembrane region" description="Helical" evidence="1">
    <location>
        <begin position="117"/>
        <end position="134"/>
    </location>
</feature>
<evidence type="ECO:0000313" key="2">
    <source>
        <dbReference type="EMBL" id="MBC3935518.1"/>
    </source>
</evidence>
<dbReference type="RefSeq" id="WP_186881097.1">
    <property type="nucleotide sequence ID" value="NZ_JACOGG010000008.1"/>
</dbReference>
<feature type="transmembrane region" description="Helical" evidence="1">
    <location>
        <begin position="143"/>
        <end position="161"/>
    </location>
</feature>
<keyword evidence="1" id="KW-0472">Membrane</keyword>
<dbReference type="EMBL" id="JACOGG010000008">
    <property type="protein sequence ID" value="MBC3935518.1"/>
    <property type="molecule type" value="Genomic_DNA"/>
</dbReference>